<reference evidence="3 4" key="1">
    <citation type="submission" date="2019-02" db="EMBL/GenBank/DDBJ databases">
        <title>Arcanobacterium bovis sp. nov., isolated from the milk of a cow with mastitis.</title>
        <authorList>
            <person name="Sammra O."/>
            <person name="Foster G."/>
            <person name="Hassan A."/>
            <person name="Alssahen M."/>
            <person name="Laemmler C."/>
            <person name="Borowiak M."/>
            <person name="Malorny B."/>
            <person name="Abdulmawjood A."/>
        </authorList>
    </citation>
    <scope>NUCLEOTIDE SEQUENCE [LARGE SCALE GENOMIC DNA]</scope>
    <source>
        <strain evidence="3 4">C605018/01/1</strain>
    </source>
</reference>
<dbReference type="SUPFAM" id="SSF46785">
    <property type="entry name" value="Winged helix' DNA-binding domain"/>
    <property type="match status" value="1"/>
</dbReference>
<evidence type="ECO:0000259" key="2">
    <source>
        <dbReference type="Pfam" id="PF09339"/>
    </source>
</evidence>
<dbReference type="Gene3D" id="1.10.10.10">
    <property type="entry name" value="Winged helix-like DNA-binding domain superfamily/Winged helix DNA-binding domain"/>
    <property type="match status" value="1"/>
</dbReference>
<feature type="domain" description="HTH iclR-type" evidence="2">
    <location>
        <begin position="463"/>
        <end position="510"/>
    </location>
</feature>
<dbReference type="InterPro" id="IPR007421">
    <property type="entry name" value="Schlafen_AlbA_2_dom"/>
</dbReference>
<dbReference type="InterPro" id="IPR036388">
    <property type="entry name" value="WH-like_DNA-bd_sf"/>
</dbReference>
<dbReference type="GO" id="GO:0006355">
    <property type="term" value="P:regulation of DNA-templated transcription"/>
    <property type="evidence" value="ECO:0007669"/>
    <property type="project" value="InterPro"/>
</dbReference>
<dbReference type="PANTHER" id="PTHR30595">
    <property type="entry name" value="GLPR-RELATED TRANSCRIPTIONAL REPRESSOR"/>
    <property type="match status" value="1"/>
</dbReference>
<keyword evidence="4" id="KW-1185">Reference proteome</keyword>
<dbReference type="Proteomes" id="UP000293036">
    <property type="component" value="Unassembled WGS sequence"/>
</dbReference>
<evidence type="ECO:0000259" key="1">
    <source>
        <dbReference type="Pfam" id="PF04326"/>
    </source>
</evidence>
<evidence type="ECO:0000313" key="3">
    <source>
        <dbReference type="EMBL" id="TBW23785.1"/>
    </source>
</evidence>
<organism evidence="3 4">
    <name type="scientific">Arcanobacterium bovis</name>
    <dbReference type="NCBI Taxonomy" id="2529275"/>
    <lineage>
        <taxon>Bacteria</taxon>
        <taxon>Bacillati</taxon>
        <taxon>Actinomycetota</taxon>
        <taxon>Actinomycetes</taxon>
        <taxon>Actinomycetales</taxon>
        <taxon>Actinomycetaceae</taxon>
        <taxon>Arcanobacterium</taxon>
    </lineage>
</organism>
<dbReference type="GO" id="GO:0003677">
    <property type="term" value="F:DNA binding"/>
    <property type="evidence" value="ECO:0007669"/>
    <property type="project" value="InterPro"/>
</dbReference>
<dbReference type="Gene3D" id="3.30.950.30">
    <property type="entry name" value="Schlafen, AAA domain"/>
    <property type="match status" value="1"/>
</dbReference>
<dbReference type="InterPro" id="IPR005471">
    <property type="entry name" value="Tscrpt_reg_IclR_N"/>
</dbReference>
<dbReference type="AlphaFoldDB" id="A0A4Q9V2B4"/>
<dbReference type="Pfam" id="PF13749">
    <property type="entry name" value="HATPase_c_4"/>
    <property type="match status" value="1"/>
</dbReference>
<feature type="domain" description="Schlafen AlbA-2" evidence="1">
    <location>
        <begin position="24"/>
        <end position="136"/>
    </location>
</feature>
<dbReference type="Pfam" id="PF04326">
    <property type="entry name" value="SLFN_AlbA_2"/>
    <property type="match status" value="1"/>
</dbReference>
<dbReference type="RefSeq" id="WP_131279312.1">
    <property type="nucleotide sequence ID" value="NZ_JBHSLR010000009.1"/>
</dbReference>
<proteinExistence type="predicted"/>
<gene>
    <name evidence="3" type="ORF">EZJ44_01215</name>
</gene>
<accession>A0A4Q9V2B4</accession>
<dbReference type="Pfam" id="PF09339">
    <property type="entry name" value="HTH_IclR"/>
    <property type="match status" value="1"/>
</dbReference>
<comment type="caution">
    <text evidence="3">The sequence shown here is derived from an EMBL/GenBank/DDBJ whole genome shotgun (WGS) entry which is preliminary data.</text>
</comment>
<dbReference type="EMBL" id="SJDT01000001">
    <property type="protein sequence ID" value="TBW23785.1"/>
    <property type="molecule type" value="Genomic_DNA"/>
</dbReference>
<protein>
    <submittedName>
        <fullName evidence="3">Transcriptional regulator</fullName>
    </submittedName>
</protein>
<dbReference type="OrthoDB" id="9805115at2"/>
<dbReference type="InterPro" id="IPR038475">
    <property type="entry name" value="RecG_C_sf"/>
</dbReference>
<dbReference type="InterPro" id="IPR038461">
    <property type="entry name" value="Schlafen_AlbA_2_dom_sf"/>
</dbReference>
<evidence type="ECO:0000313" key="4">
    <source>
        <dbReference type="Proteomes" id="UP000293036"/>
    </source>
</evidence>
<dbReference type="Gene3D" id="3.30.565.60">
    <property type="match status" value="1"/>
</dbReference>
<dbReference type="PANTHER" id="PTHR30595:SF6">
    <property type="entry name" value="SCHLAFEN ALBA-2 DOMAIN-CONTAINING PROTEIN"/>
    <property type="match status" value="1"/>
</dbReference>
<name>A0A4Q9V2B4_9ACTO</name>
<dbReference type="InterPro" id="IPR036390">
    <property type="entry name" value="WH_DNA-bd_sf"/>
</dbReference>
<sequence length="532" mass="58862">MTWTKEAILQRLADFREIGRDATGIEVKRASHLPKNLPETVCAFANMPEGGTIILGVAEEYNFAVIGLDDPNKMFNEVVSQIRNAVVPAPQLMHEIFDIDGKSVLVIEVIPLPLSQRPARYGGKAYLRQSDGDYVMNDSDYALIEIQKASHTEQYRFDVVPVTNSAVDDLDQGLVDRYLKDVRAKSKRLAQIEDDDVLLRTCNIQTEDGQLTLAGLYALGYYPQAKAPQLRITAAVENPANAQGIRTRNRKDFDGPLPDLLEDVLAWVKENTPRQNRYLSDGNMREESVYPLPAVRELLANALVHRDLSPNTEGKWVEVRVRADRLVIVNPGGLRGVSTEQLKSATLTKNAVNPRLYDMAKHVTSASGNNVIEGEGAGVREVFKQVRDAGLPEPSFQDTGVQFTVILYASKSNFKRGSESGVEALEREETSKLTLESATLPSAERVPEVVLLENFGRAIRKNAYALLAAFRNAPDGMSVSELVESSGLSVGQVRYVLNKLLAVGIVQRDGGWGVKTTKYSVEPWAREGLWNK</sequence>